<keyword evidence="2" id="KW-0812">Transmembrane</keyword>
<dbReference type="AlphaFoldDB" id="A0AAN8EZJ0"/>
<dbReference type="InterPro" id="IPR036837">
    <property type="entry name" value="Cation_efflux_CTD_sf"/>
</dbReference>
<evidence type="ECO:0000256" key="1">
    <source>
        <dbReference type="ARBA" id="ARBA00022448"/>
    </source>
</evidence>
<keyword evidence="2" id="KW-1133">Transmembrane helix</keyword>
<sequence length="139" mass="15757">YRQPMKLTAFQVAPQVNLFIIGIMLAGSLLKAVFMVVCYKRGSASSKVSLAYVFLSEFLHFSGLIAVSWFHNALEYVPILVGVRGERDQLSRILKVVIEHDDRIRFIDHLMVYHTGIRATVELHIVLDENLPLKVGQAF</sequence>
<name>A0AAN8EZJ0_TRICO</name>
<keyword evidence="4" id="KW-1185">Reference proteome</keyword>
<feature type="transmembrane region" description="Helical" evidence="2">
    <location>
        <begin position="50"/>
        <end position="70"/>
    </location>
</feature>
<comment type="caution">
    <text evidence="3">The sequence shown here is derived from an EMBL/GenBank/DDBJ whole genome shotgun (WGS) entry which is preliminary data.</text>
</comment>
<dbReference type="PANTHER" id="PTHR43840:SF17">
    <property type="entry name" value="CATION EFFLUX PROTEIN CYTOPLASMIC DOMAIN-CONTAINING PROTEIN"/>
    <property type="match status" value="1"/>
</dbReference>
<feature type="transmembrane region" description="Helical" evidence="2">
    <location>
        <begin position="16"/>
        <end position="38"/>
    </location>
</feature>
<dbReference type="SUPFAM" id="SSF160240">
    <property type="entry name" value="Cation efflux protein cytoplasmic domain-like"/>
    <property type="match status" value="1"/>
</dbReference>
<organism evidence="3 4">
    <name type="scientific">Trichostrongylus colubriformis</name>
    <name type="common">Black scour worm</name>
    <dbReference type="NCBI Taxonomy" id="6319"/>
    <lineage>
        <taxon>Eukaryota</taxon>
        <taxon>Metazoa</taxon>
        <taxon>Ecdysozoa</taxon>
        <taxon>Nematoda</taxon>
        <taxon>Chromadorea</taxon>
        <taxon>Rhabditida</taxon>
        <taxon>Rhabditina</taxon>
        <taxon>Rhabditomorpha</taxon>
        <taxon>Strongyloidea</taxon>
        <taxon>Trichostrongylidae</taxon>
        <taxon>Trichostrongylus</taxon>
    </lineage>
</organism>
<evidence type="ECO:0000313" key="4">
    <source>
        <dbReference type="Proteomes" id="UP001331761"/>
    </source>
</evidence>
<dbReference type="EMBL" id="WIXE01020456">
    <property type="protein sequence ID" value="KAK5969202.1"/>
    <property type="molecule type" value="Genomic_DNA"/>
</dbReference>
<accession>A0AAN8EZJ0</accession>
<dbReference type="Proteomes" id="UP001331761">
    <property type="component" value="Unassembled WGS sequence"/>
</dbReference>
<feature type="non-terminal residue" evidence="3">
    <location>
        <position position="1"/>
    </location>
</feature>
<dbReference type="InterPro" id="IPR050291">
    <property type="entry name" value="CDF_Transporter"/>
</dbReference>
<keyword evidence="2" id="KW-0472">Membrane</keyword>
<keyword evidence="1" id="KW-0813">Transport</keyword>
<dbReference type="PANTHER" id="PTHR43840">
    <property type="entry name" value="MITOCHONDRIAL METAL TRANSPORTER 1-RELATED"/>
    <property type="match status" value="1"/>
</dbReference>
<proteinExistence type="predicted"/>
<dbReference type="GO" id="GO:0008324">
    <property type="term" value="F:monoatomic cation transmembrane transporter activity"/>
    <property type="evidence" value="ECO:0007669"/>
    <property type="project" value="TreeGrafter"/>
</dbReference>
<dbReference type="GO" id="GO:0016020">
    <property type="term" value="C:membrane"/>
    <property type="evidence" value="ECO:0007669"/>
    <property type="project" value="TreeGrafter"/>
</dbReference>
<evidence type="ECO:0000256" key="2">
    <source>
        <dbReference type="SAM" id="Phobius"/>
    </source>
</evidence>
<protein>
    <submittedName>
        <fullName evidence="3">Uncharacterized protein</fullName>
    </submittedName>
</protein>
<reference evidence="3 4" key="1">
    <citation type="submission" date="2019-10" db="EMBL/GenBank/DDBJ databases">
        <title>Assembly and Annotation for the nematode Trichostrongylus colubriformis.</title>
        <authorList>
            <person name="Martin J."/>
        </authorList>
    </citation>
    <scope>NUCLEOTIDE SEQUENCE [LARGE SCALE GENOMIC DNA]</scope>
    <source>
        <strain evidence="3">G859</strain>
        <tissue evidence="3">Whole worm</tissue>
    </source>
</reference>
<evidence type="ECO:0000313" key="3">
    <source>
        <dbReference type="EMBL" id="KAK5969202.1"/>
    </source>
</evidence>
<gene>
    <name evidence="3" type="ORF">GCK32_020467</name>
</gene>